<keyword evidence="4" id="KW-0472">Membrane</keyword>
<comment type="caution">
    <text evidence="6">The sequence shown here is derived from an EMBL/GenBank/DDBJ whole genome shotgun (WGS) entry which is preliminary data.</text>
</comment>
<evidence type="ECO:0000313" key="6">
    <source>
        <dbReference type="EMBL" id="PIQ73765.1"/>
    </source>
</evidence>
<dbReference type="GO" id="GO:0030313">
    <property type="term" value="C:cell envelope"/>
    <property type="evidence" value="ECO:0007669"/>
    <property type="project" value="UniProtKB-SubCell"/>
</dbReference>
<feature type="transmembrane region" description="Helical" evidence="4">
    <location>
        <begin position="12"/>
        <end position="31"/>
    </location>
</feature>
<gene>
    <name evidence="6" type="ORF">COV58_00735</name>
</gene>
<dbReference type="InterPro" id="IPR006143">
    <property type="entry name" value="RND_pump_MFP"/>
</dbReference>
<dbReference type="Proteomes" id="UP000231056">
    <property type="component" value="Unassembled WGS sequence"/>
</dbReference>
<protein>
    <recommendedName>
        <fullName evidence="5">CzcB-like C-terminal circularly permuted SH3-like domain-containing protein</fullName>
    </recommendedName>
</protein>
<evidence type="ECO:0000256" key="3">
    <source>
        <dbReference type="ARBA" id="ARBA00023054"/>
    </source>
</evidence>
<evidence type="ECO:0000313" key="7">
    <source>
        <dbReference type="Proteomes" id="UP000231056"/>
    </source>
</evidence>
<comment type="similarity">
    <text evidence="2">Belongs to the membrane fusion protein (MFP) (TC 8.A.1) family.</text>
</comment>
<keyword evidence="4" id="KW-1133">Transmembrane helix</keyword>
<reference evidence="6 7" key="1">
    <citation type="submission" date="2017-09" db="EMBL/GenBank/DDBJ databases">
        <title>Depth-based differentiation of microbial function through sediment-hosted aquifers and enrichment of novel symbionts in the deep terrestrial subsurface.</title>
        <authorList>
            <person name="Probst A.J."/>
            <person name="Ladd B."/>
            <person name="Jarett J.K."/>
            <person name="Geller-Mcgrath D.E."/>
            <person name="Sieber C.M."/>
            <person name="Emerson J.B."/>
            <person name="Anantharaman K."/>
            <person name="Thomas B.C."/>
            <person name="Malmstrom R."/>
            <person name="Stieglmeier M."/>
            <person name="Klingl A."/>
            <person name="Woyke T."/>
            <person name="Ryan C.M."/>
            <person name="Banfield J.F."/>
        </authorList>
    </citation>
    <scope>NUCLEOTIDE SEQUENCE [LARGE SCALE GENOMIC DNA]</scope>
    <source>
        <strain evidence="6">CG11_big_fil_rev_8_21_14_0_20_36_8</strain>
    </source>
</reference>
<dbReference type="GO" id="GO:0022857">
    <property type="term" value="F:transmembrane transporter activity"/>
    <property type="evidence" value="ECO:0007669"/>
    <property type="project" value="InterPro"/>
</dbReference>
<dbReference type="Gene3D" id="2.40.30.170">
    <property type="match status" value="1"/>
</dbReference>
<dbReference type="NCBIfam" id="TIGR01730">
    <property type="entry name" value="RND_mfp"/>
    <property type="match status" value="1"/>
</dbReference>
<dbReference type="InterPro" id="IPR050465">
    <property type="entry name" value="UPF0194_transport"/>
</dbReference>
<dbReference type="InterPro" id="IPR058649">
    <property type="entry name" value="CzcB_C"/>
</dbReference>
<dbReference type="Gene3D" id="2.40.420.20">
    <property type="match status" value="1"/>
</dbReference>
<dbReference type="PANTHER" id="PTHR32347">
    <property type="entry name" value="EFFLUX SYSTEM COMPONENT YKNX-RELATED"/>
    <property type="match status" value="1"/>
</dbReference>
<dbReference type="Gene3D" id="2.40.50.100">
    <property type="match status" value="1"/>
</dbReference>
<organism evidence="6 7">
    <name type="scientific">Candidatus Roizmanbacteria bacterium CG11_big_fil_rev_8_21_14_0_20_36_8</name>
    <dbReference type="NCBI Taxonomy" id="1974856"/>
    <lineage>
        <taxon>Bacteria</taxon>
        <taxon>Candidatus Roizmaniibacteriota</taxon>
    </lineage>
</organism>
<keyword evidence="4" id="KW-0812">Transmembrane</keyword>
<dbReference type="EMBL" id="PCVM01000015">
    <property type="protein sequence ID" value="PIQ73765.1"/>
    <property type="molecule type" value="Genomic_DNA"/>
</dbReference>
<accession>A0A2M6IVG9</accession>
<evidence type="ECO:0000256" key="1">
    <source>
        <dbReference type="ARBA" id="ARBA00004196"/>
    </source>
</evidence>
<evidence type="ECO:0000256" key="2">
    <source>
        <dbReference type="ARBA" id="ARBA00009477"/>
    </source>
</evidence>
<dbReference type="SUPFAM" id="SSF111369">
    <property type="entry name" value="HlyD-like secretion proteins"/>
    <property type="match status" value="1"/>
</dbReference>
<evidence type="ECO:0000259" key="5">
    <source>
        <dbReference type="Pfam" id="PF25975"/>
    </source>
</evidence>
<proteinExistence type="inferred from homology"/>
<dbReference type="AlphaFoldDB" id="A0A2M6IVG9"/>
<name>A0A2M6IVG9_9BACT</name>
<dbReference type="GO" id="GO:0016020">
    <property type="term" value="C:membrane"/>
    <property type="evidence" value="ECO:0007669"/>
    <property type="project" value="InterPro"/>
</dbReference>
<keyword evidence="3" id="KW-0175">Coiled coil</keyword>
<comment type="subcellular location">
    <subcellularLocation>
        <location evidence="1">Cell envelope</location>
    </subcellularLocation>
</comment>
<dbReference type="Pfam" id="PF25975">
    <property type="entry name" value="CzcB_C"/>
    <property type="match status" value="1"/>
</dbReference>
<sequence>MIKNILKQKRVIIIVALLLSTVVSVFIYQQIRSKAETIKLDNLRETSLVKQGNVSVSISTDGMTHIEKHDLSFEIGGVIRNVTVKEGDTVSAWQTLAYLDIAEAQKNLEKSMRDYLKERTDFDEGEQVTYSNIALTDTFKRILDKNQWDLEKSVLDVELKDIAMKKSYLTTPIDGIVAQVNYQAGDIVSTQNNSTVLTVVNENSFNFESYVEDVDALKIKKDMAARVSLDAIEGTIVDGVVSFVSPLAKLDENGLSTYKVLISFNDENLHLIDGLSGEAEIISKEAKNVLIIPNKAVTREGIASIVFLKQGDNFIKKTIKLGFTNGSDVEVISGLVKGDEVLLHK</sequence>
<evidence type="ECO:0000256" key="4">
    <source>
        <dbReference type="SAM" id="Phobius"/>
    </source>
</evidence>
<feature type="domain" description="CzcB-like C-terminal circularly permuted SH3-like" evidence="5">
    <location>
        <begin position="291"/>
        <end position="341"/>
    </location>
</feature>